<dbReference type="PATRIC" id="fig|1209989.3.peg.2592"/>
<dbReference type="Proteomes" id="UP000010802">
    <property type="component" value="Chromosome"/>
</dbReference>
<dbReference type="KEGG" id="tae:TepiRe1_2251"/>
<accession>L0S1Q0</accession>
<evidence type="ECO:0000256" key="5">
    <source>
        <dbReference type="SAM" id="Phobius"/>
    </source>
</evidence>
<dbReference type="SMART" id="SM00861">
    <property type="entry name" value="Transket_pyr"/>
    <property type="match status" value="1"/>
</dbReference>
<evidence type="ECO:0000256" key="3">
    <source>
        <dbReference type="ARBA" id="ARBA00022679"/>
    </source>
</evidence>
<feature type="domain" description="Transketolase-like pyrimidine-binding" evidence="6">
    <location>
        <begin position="5"/>
        <end position="170"/>
    </location>
</feature>
<dbReference type="CDD" id="cd07033">
    <property type="entry name" value="TPP_PYR_DXS_TK_like"/>
    <property type="match status" value="1"/>
</dbReference>
<dbReference type="AlphaFoldDB" id="F4LR63"/>
<name>F4LR63_TEPAE</name>
<gene>
    <name evidence="7" type="ordered locus">TEPIRE1_2251</name>
</gene>
<sequence>MTNMKSPRIAYGEALVELGLKNKQVVVLDADLAHATQTVIFSEKFKDRFFNMGIAEQNMIGVAAGLALSGFIPFASTFAIFGAGRAFEQIRNTVCYPNLNVKIAVTHAGITVGEDGASHQAIEDISLMRSIPNMKVVVPCDAIETKKAIFAAAKIHGPVYIRIARPVAPIITEENTDFKIGKAQILRKGKDLSIFATGLMVDKAMKAANVLYGKGIETTVVNIHTIKPLDEELVLSEAANTGKVITVEEHSIIGGLGSAIAETLIGRLPVKMKRIGLNDTFGQSGNPNALMEYYGLTVENIVKTVNEILN</sequence>
<dbReference type="InterPro" id="IPR020826">
    <property type="entry name" value="Transketolase_BS"/>
</dbReference>
<dbReference type="InterPro" id="IPR033248">
    <property type="entry name" value="Transketolase_C"/>
</dbReference>
<keyword evidence="4" id="KW-0786">Thiamine pyrophosphate</keyword>
<accession>F4LR63</accession>
<dbReference type="InterPro" id="IPR051157">
    <property type="entry name" value="PDH/Transketolase"/>
</dbReference>
<dbReference type="OrthoDB" id="9803371at2"/>
<dbReference type="GO" id="GO:0004802">
    <property type="term" value="F:transketolase activity"/>
    <property type="evidence" value="ECO:0007669"/>
    <property type="project" value="UniProtKB-EC"/>
</dbReference>
<reference evidence="8" key="1">
    <citation type="journal article" date="2013" name="Genome Announc.">
        <title>First genome sequence of a syntrophic acetate-oxidizing bacterium, Tepidanaerobacter acetatoxydans strain Re1.</title>
        <authorList>
            <person name="Manzoor S."/>
            <person name="Bongcam-Rudloff E."/>
            <person name="Schnurer A."/>
            <person name="Muller B."/>
        </authorList>
    </citation>
    <scope>NUCLEOTIDE SEQUENCE [LARGE SCALE GENOMIC DNA]</scope>
    <source>
        <strain evidence="8">Re1</strain>
    </source>
</reference>
<dbReference type="PANTHER" id="PTHR43825">
    <property type="entry name" value="PYRUVATE DEHYDROGENASE E1 COMPONENT"/>
    <property type="match status" value="1"/>
</dbReference>
<dbReference type="InterPro" id="IPR005475">
    <property type="entry name" value="Transketolase-like_Pyr-bd"/>
</dbReference>
<keyword evidence="5" id="KW-0812">Transmembrane</keyword>
<keyword evidence="5" id="KW-0472">Membrane</keyword>
<evidence type="ECO:0000256" key="4">
    <source>
        <dbReference type="ARBA" id="ARBA00023052"/>
    </source>
</evidence>
<dbReference type="InterPro" id="IPR029061">
    <property type="entry name" value="THDP-binding"/>
</dbReference>
<dbReference type="eggNOG" id="COG3958">
    <property type="taxonomic scope" value="Bacteria"/>
</dbReference>
<keyword evidence="3 7" id="KW-0808">Transferase</keyword>
<dbReference type="PANTHER" id="PTHR43825:SF1">
    <property type="entry name" value="TRANSKETOLASE-LIKE PYRIMIDINE-BINDING DOMAIN-CONTAINING PROTEIN"/>
    <property type="match status" value="1"/>
</dbReference>
<evidence type="ECO:0000256" key="2">
    <source>
        <dbReference type="ARBA" id="ARBA00007131"/>
    </source>
</evidence>
<dbReference type="Gene3D" id="3.40.50.920">
    <property type="match status" value="1"/>
</dbReference>
<feature type="transmembrane region" description="Helical" evidence="5">
    <location>
        <begin position="59"/>
        <end position="81"/>
    </location>
</feature>
<comment type="cofactor">
    <cofactor evidence="1">
        <name>thiamine diphosphate</name>
        <dbReference type="ChEBI" id="CHEBI:58937"/>
    </cofactor>
</comment>
<keyword evidence="8" id="KW-1185">Reference proteome</keyword>
<dbReference type="RefSeq" id="WP_013779136.1">
    <property type="nucleotide sequence ID" value="NC_015519.1"/>
</dbReference>
<evidence type="ECO:0000256" key="1">
    <source>
        <dbReference type="ARBA" id="ARBA00001964"/>
    </source>
</evidence>
<dbReference type="FunFam" id="3.40.50.970:FF:000129">
    <property type="entry name" value="Transketolase"/>
    <property type="match status" value="1"/>
</dbReference>
<dbReference type="KEGG" id="tep:TepRe1_2091"/>
<evidence type="ECO:0000313" key="7">
    <source>
        <dbReference type="EMBL" id="CCP27086.1"/>
    </source>
</evidence>
<dbReference type="SUPFAM" id="SSF52518">
    <property type="entry name" value="Thiamin diphosphate-binding fold (THDP-binding)"/>
    <property type="match status" value="1"/>
</dbReference>
<dbReference type="Pfam" id="PF02779">
    <property type="entry name" value="Transket_pyr"/>
    <property type="match status" value="1"/>
</dbReference>
<dbReference type="EC" id="2.2.1.1" evidence="7"/>
<comment type="similarity">
    <text evidence="2">Belongs to the transketolase family.</text>
</comment>
<dbReference type="Pfam" id="PF02780">
    <property type="entry name" value="Transketolase_C"/>
    <property type="match status" value="1"/>
</dbReference>
<evidence type="ECO:0000259" key="6">
    <source>
        <dbReference type="SMART" id="SM00861"/>
    </source>
</evidence>
<organism evidence="7 8">
    <name type="scientific">Tepidanaerobacter acetatoxydans (strain DSM 21804 / JCM 16047 / Re1)</name>
    <dbReference type="NCBI Taxonomy" id="1209989"/>
    <lineage>
        <taxon>Bacteria</taxon>
        <taxon>Bacillati</taxon>
        <taxon>Bacillota</taxon>
        <taxon>Clostridia</taxon>
        <taxon>Thermosediminibacterales</taxon>
        <taxon>Tepidanaerobacteraceae</taxon>
        <taxon>Tepidanaerobacter</taxon>
    </lineage>
</organism>
<dbReference type="STRING" id="1209989.TepRe1_2091"/>
<evidence type="ECO:0000313" key="8">
    <source>
        <dbReference type="Proteomes" id="UP000010802"/>
    </source>
</evidence>
<dbReference type="SUPFAM" id="SSF52922">
    <property type="entry name" value="TK C-terminal domain-like"/>
    <property type="match status" value="1"/>
</dbReference>
<dbReference type="InterPro" id="IPR009014">
    <property type="entry name" value="Transketo_C/PFOR_II"/>
</dbReference>
<protein>
    <submittedName>
        <fullName evidence="7">Putative transketolase C-terminal section</fullName>
        <ecNumber evidence="7">2.2.1.1</ecNumber>
    </submittedName>
</protein>
<dbReference type="PROSITE" id="PS00802">
    <property type="entry name" value="TRANSKETOLASE_2"/>
    <property type="match status" value="1"/>
</dbReference>
<keyword evidence="5" id="KW-1133">Transmembrane helix</keyword>
<proteinExistence type="inferred from homology"/>
<dbReference type="EMBL" id="HF563609">
    <property type="protein sequence ID" value="CCP27086.1"/>
    <property type="molecule type" value="Genomic_DNA"/>
</dbReference>
<dbReference type="Gene3D" id="3.40.50.970">
    <property type="match status" value="1"/>
</dbReference>
<dbReference type="HOGENOM" id="CLU_009227_1_1_9"/>